<proteinExistence type="predicted"/>
<accession>A0AAV9PKS0</accession>
<comment type="caution">
    <text evidence="2">The sequence shown here is derived from an EMBL/GenBank/DDBJ whole genome shotgun (WGS) entry which is preliminary data.</text>
</comment>
<evidence type="ECO:0000256" key="1">
    <source>
        <dbReference type="SAM" id="MobiDB-lite"/>
    </source>
</evidence>
<sequence length="359" mass="40719">MGRAWLRGIETYAGKPEFRQARSQFMVCKLDDQVTAIFSDRREETSVHGLSMMTTMPHSGFERPTRSPPPTSLIWPPLKYETIAQPLHTSFYALSAREMQHETSHHEESRDAVFDLVDPQHEGSHDNWSHKGESHCENPHHEESNTATTSHHVHVQNEEMQEEELQRADSRSGRADEADGEQDSDSDSSTPEPEPQEVTVDGAIDTAPLFNARVCLMNLAHTFPEAHNLIKEYLTLPIPGSDDKRQKAFEYCGHCGSDYPVAQNEVGECCYHDGKLEQKPYADAVIRSQLIWSDAAYRRGFRTHLVDDKKYWTCCQQEASETGCIEDKHTPESQCEEKHVRTCAEGCVNFECPMAVKKA</sequence>
<organism evidence="2 3">
    <name type="scientific">Saxophila tyrrhenica</name>
    <dbReference type="NCBI Taxonomy" id="1690608"/>
    <lineage>
        <taxon>Eukaryota</taxon>
        <taxon>Fungi</taxon>
        <taxon>Dikarya</taxon>
        <taxon>Ascomycota</taxon>
        <taxon>Pezizomycotina</taxon>
        <taxon>Dothideomycetes</taxon>
        <taxon>Dothideomycetidae</taxon>
        <taxon>Mycosphaerellales</taxon>
        <taxon>Extremaceae</taxon>
        <taxon>Saxophila</taxon>
    </lineage>
</organism>
<dbReference type="GeneID" id="89923605"/>
<dbReference type="Proteomes" id="UP001337655">
    <property type="component" value="Unassembled WGS sequence"/>
</dbReference>
<keyword evidence="3" id="KW-1185">Reference proteome</keyword>
<feature type="compositionally biased region" description="Basic and acidic residues" evidence="1">
    <location>
        <begin position="119"/>
        <end position="144"/>
    </location>
</feature>
<protein>
    <submittedName>
        <fullName evidence="2">Uncharacterized protein</fullName>
    </submittedName>
</protein>
<name>A0AAV9PKS0_9PEZI</name>
<evidence type="ECO:0000313" key="2">
    <source>
        <dbReference type="EMBL" id="KAK5173577.1"/>
    </source>
</evidence>
<reference evidence="2 3" key="1">
    <citation type="submission" date="2023-08" db="EMBL/GenBank/DDBJ databases">
        <title>Black Yeasts Isolated from many extreme environments.</title>
        <authorList>
            <person name="Coleine C."/>
            <person name="Stajich J.E."/>
            <person name="Selbmann L."/>
        </authorList>
    </citation>
    <scope>NUCLEOTIDE SEQUENCE [LARGE SCALE GENOMIC DNA]</scope>
    <source>
        <strain evidence="2 3">CCFEE 5935</strain>
    </source>
</reference>
<gene>
    <name evidence="2" type="ORF">LTR77_002258</name>
</gene>
<feature type="region of interest" description="Disordered" evidence="1">
    <location>
        <begin position="119"/>
        <end position="201"/>
    </location>
</feature>
<dbReference type="RefSeq" id="XP_064662272.1">
    <property type="nucleotide sequence ID" value="XM_064799517.1"/>
</dbReference>
<evidence type="ECO:0000313" key="3">
    <source>
        <dbReference type="Proteomes" id="UP001337655"/>
    </source>
</evidence>
<feature type="compositionally biased region" description="Basic and acidic residues" evidence="1">
    <location>
        <begin position="164"/>
        <end position="177"/>
    </location>
</feature>
<dbReference type="EMBL" id="JAVRRT010000003">
    <property type="protein sequence ID" value="KAK5173577.1"/>
    <property type="molecule type" value="Genomic_DNA"/>
</dbReference>
<dbReference type="AlphaFoldDB" id="A0AAV9PKS0"/>